<accession>A0A1U9KC53</accession>
<dbReference type="EMBL" id="CP019699">
    <property type="protein sequence ID" value="AQS57614.1"/>
    <property type="molecule type" value="Genomic_DNA"/>
</dbReference>
<dbReference type="STRING" id="1471761.B0W44_15635"/>
<dbReference type="KEGG" id="ntr:B0W44_15635"/>
<dbReference type="CDD" id="cd13585">
    <property type="entry name" value="PBP2_TMBP_like"/>
    <property type="match status" value="1"/>
</dbReference>
<dbReference type="Pfam" id="PF01547">
    <property type="entry name" value="SBP_bac_1"/>
    <property type="match status" value="1"/>
</dbReference>
<evidence type="ECO:0000313" key="2">
    <source>
        <dbReference type="EMBL" id="AQS57614.1"/>
    </source>
</evidence>
<proteinExistence type="predicted"/>
<dbReference type="Gene3D" id="3.40.190.10">
    <property type="entry name" value="Periplasmic binding protein-like II"/>
    <property type="match status" value="1"/>
</dbReference>
<evidence type="ECO:0000256" key="1">
    <source>
        <dbReference type="SAM" id="SignalP"/>
    </source>
</evidence>
<gene>
    <name evidence="2" type="ORF">B0W44_15635</name>
</gene>
<dbReference type="SUPFAM" id="SSF53850">
    <property type="entry name" value="Periplasmic binding protein-like II"/>
    <property type="match status" value="1"/>
</dbReference>
<dbReference type="Proteomes" id="UP000188603">
    <property type="component" value="Chromosome"/>
</dbReference>
<evidence type="ECO:0000313" key="3">
    <source>
        <dbReference type="Proteomes" id="UP000188603"/>
    </source>
</evidence>
<dbReference type="AlphaFoldDB" id="A0A1U9KC53"/>
<keyword evidence="3" id="KW-1185">Reference proteome</keyword>
<dbReference type="InterPro" id="IPR050490">
    <property type="entry name" value="Bact_solute-bd_prot1"/>
</dbReference>
<protein>
    <submittedName>
        <fullName evidence="2">Sugar ABC transporter periplasmic protein</fullName>
    </submittedName>
</protein>
<dbReference type="InterPro" id="IPR006059">
    <property type="entry name" value="SBP"/>
</dbReference>
<reference evidence="2 3" key="1">
    <citation type="journal article" date="2015" name="Int. J. Syst. Evol. Microbiol.">
        <title>Novibacillus thermophilus gen. nov., sp. nov., a Gram-staining-negative and moderately thermophilic member of the family Thermoactinomycetaceae.</title>
        <authorList>
            <person name="Yang G."/>
            <person name="Chen J."/>
            <person name="Zhou S."/>
        </authorList>
    </citation>
    <scope>NUCLEOTIDE SEQUENCE [LARGE SCALE GENOMIC DNA]</scope>
    <source>
        <strain evidence="2 3">SG-1</strain>
    </source>
</reference>
<organism evidence="2 3">
    <name type="scientific">Novibacillus thermophilus</name>
    <dbReference type="NCBI Taxonomy" id="1471761"/>
    <lineage>
        <taxon>Bacteria</taxon>
        <taxon>Bacillati</taxon>
        <taxon>Bacillota</taxon>
        <taxon>Bacilli</taxon>
        <taxon>Bacillales</taxon>
        <taxon>Thermoactinomycetaceae</taxon>
        <taxon>Novibacillus</taxon>
    </lineage>
</organism>
<dbReference type="PROSITE" id="PS51257">
    <property type="entry name" value="PROKAR_LIPOPROTEIN"/>
    <property type="match status" value="1"/>
</dbReference>
<sequence length="432" mass="48452">MHLKVRKRLLLGVLITSLLVLSVACSNESESETANKSKDGKMVWVGWSGEEETFKPIIQNMIQDWNKDNPDHNVEWVGWPWAEALQQMIIRTQGGENIDVGQIDIAWLQTLADTGKLVDLNTVFDEQWLKENIQESYLESGQIDGKQVGIPWTLASIGMVNNPSLLEKAGVTETPKTIEEFEKALKKLKESNPDVIPYALTTKDAGSVSGDFQAWLWTFGGEVFDEEGNVTINSPEGVQTLEWLKSLKDQGYIKMDMSRFDARELFAQNKVGFYDDAVLAKSILKSSGVSDDELNERIQPMLRPVLNEEDQPQSKLWGHMLVIFDNANNKEKAAEFIKHLISKEQSVRYFEEGGLLPVINSALESEAVQQDEFSKNWAEITKAGRPSNVQKFNQSSEIDTIITEEIQAALLDGKTAQEALDNAASRIESTLN</sequence>
<keyword evidence="1" id="KW-0732">Signal</keyword>
<dbReference type="PANTHER" id="PTHR43649:SF12">
    <property type="entry name" value="DIACETYLCHITOBIOSE BINDING PROTEIN DASA"/>
    <property type="match status" value="1"/>
</dbReference>
<name>A0A1U9KC53_9BACL</name>
<feature type="signal peptide" evidence="1">
    <location>
        <begin position="1"/>
        <end position="26"/>
    </location>
</feature>
<feature type="chain" id="PRO_5012821127" evidence="1">
    <location>
        <begin position="27"/>
        <end position="432"/>
    </location>
</feature>
<dbReference type="PANTHER" id="PTHR43649">
    <property type="entry name" value="ARABINOSE-BINDING PROTEIN-RELATED"/>
    <property type="match status" value="1"/>
</dbReference>